<gene>
    <name evidence="1" type="ORF">RMCB_3547</name>
</gene>
<organism evidence="1 2">
    <name type="scientific">Mycolicibacterium brisbanense</name>
    <dbReference type="NCBI Taxonomy" id="146020"/>
    <lineage>
        <taxon>Bacteria</taxon>
        <taxon>Bacillati</taxon>
        <taxon>Actinomycetota</taxon>
        <taxon>Actinomycetes</taxon>
        <taxon>Mycobacteriales</taxon>
        <taxon>Mycobacteriaceae</taxon>
        <taxon>Mycolicibacterium</taxon>
    </lineage>
</organism>
<dbReference type="AlphaFoldDB" id="A0A100W0W2"/>
<dbReference type="Proteomes" id="UP000069620">
    <property type="component" value="Unassembled WGS sequence"/>
</dbReference>
<proteinExistence type="predicted"/>
<reference evidence="2" key="1">
    <citation type="journal article" date="2016" name="Genome Announc.">
        <title>Draft Genome Sequences of Five Rapidly Growing Mycobacterium Species, M. thermoresistibile, M. fortuitum subsp. acetamidolyticum, M. canariasense, M. brisbanense, and M. novocastrense.</title>
        <authorList>
            <person name="Katahira K."/>
            <person name="Ogura Y."/>
            <person name="Gotoh Y."/>
            <person name="Hayashi T."/>
        </authorList>
    </citation>
    <scope>NUCLEOTIDE SEQUENCE [LARGE SCALE GENOMIC DNA]</scope>
    <source>
        <strain evidence="2">JCM15654</strain>
    </source>
</reference>
<comment type="caution">
    <text evidence="1">The sequence shown here is derived from an EMBL/GenBank/DDBJ whole genome shotgun (WGS) entry which is preliminary data.</text>
</comment>
<evidence type="ECO:0008006" key="3">
    <source>
        <dbReference type="Google" id="ProtNLM"/>
    </source>
</evidence>
<keyword evidence="2" id="KW-1185">Reference proteome</keyword>
<name>A0A100W0W2_9MYCO</name>
<protein>
    <recommendedName>
        <fullName evidence="3">SRPBCC family protein</fullName>
    </recommendedName>
</protein>
<reference evidence="2" key="2">
    <citation type="submission" date="2016-02" db="EMBL/GenBank/DDBJ databases">
        <title>Draft genome sequence of five rapidly growing Mycobacterium species.</title>
        <authorList>
            <person name="Katahira K."/>
            <person name="Gotou Y."/>
            <person name="Iida K."/>
            <person name="Ogura Y."/>
            <person name="Hayashi T."/>
        </authorList>
    </citation>
    <scope>NUCLEOTIDE SEQUENCE [LARGE SCALE GENOMIC DNA]</scope>
    <source>
        <strain evidence="2">JCM15654</strain>
    </source>
</reference>
<evidence type="ECO:0000313" key="1">
    <source>
        <dbReference type="EMBL" id="GAS89451.1"/>
    </source>
</evidence>
<evidence type="ECO:0000313" key="2">
    <source>
        <dbReference type="Proteomes" id="UP000069620"/>
    </source>
</evidence>
<accession>A0A100W0W2</accession>
<dbReference type="STRING" id="146020.RMCB_3547"/>
<dbReference type="EMBL" id="BCSX01000029">
    <property type="protein sequence ID" value="GAS89451.1"/>
    <property type="molecule type" value="Genomic_DNA"/>
</dbReference>
<sequence length="207" mass="23103">MYTWGAGKSEVAAELPGDELAEADAPRTTRAVTIDAPVRAIWPWLVQIGEDRGGFYSYALLEQAVGARIHNAHAIHPEWQDLHVGDTIWLARRYGDNARQVVALLEPESDLVLMSPADFARVQQGEKASGVWSFHLRRSNGWTRLIVRGSGGFVGRPWFDIVHFIMERAMMRGLRARAERTARAEYEHYGEVDPAQSPGMATVTPIP</sequence>